<dbReference type="InterPro" id="IPR041916">
    <property type="entry name" value="Anti_sigma_zinc_sf"/>
</dbReference>
<evidence type="ECO:0000313" key="3">
    <source>
        <dbReference type="Proteomes" id="UP000182661"/>
    </source>
</evidence>
<accession>A0A657LY13</accession>
<dbReference type="NCBIfam" id="TIGR02451">
    <property type="entry name" value="anti_sig_ChrR"/>
    <property type="match status" value="1"/>
</dbReference>
<dbReference type="EMBL" id="LSRP01000046">
    <property type="protein sequence ID" value="OJF99959.1"/>
    <property type="molecule type" value="Genomic_DNA"/>
</dbReference>
<feature type="domain" description="ChrR-like cupin" evidence="1">
    <location>
        <begin position="105"/>
        <end position="194"/>
    </location>
</feature>
<organism evidence="2 3">
    <name type="scientific">Pararhizobium antarcticum</name>
    <dbReference type="NCBI Taxonomy" id="1798805"/>
    <lineage>
        <taxon>Bacteria</taxon>
        <taxon>Pseudomonadati</taxon>
        <taxon>Pseudomonadota</taxon>
        <taxon>Alphaproteobacteria</taxon>
        <taxon>Hyphomicrobiales</taxon>
        <taxon>Rhizobiaceae</taxon>
        <taxon>Rhizobium/Agrobacterium group</taxon>
        <taxon>Pararhizobium</taxon>
    </lineage>
</organism>
<dbReference type="SUPFAM" id="SSF51182">
    <property type="entry name" value="RmlC-like cupins"/>
    <property type="match status" value="1"/>
</dbReference>
<dbReference type="InterPro" id="IPR012807">
    <property type="entry name" value="Anti-sigma_ChrR"/>
</dbReference>
<dbReference type="RefSeq" id="WP_071831775.1">
    <property type="nucleotide sequence ID" value="NZ_LSRP01000046.1"/>
</dbReference>
<reference evidence="2 3" key="1">
    <citation type="submission" date="2016-02" db="EMBL/GenBank/DDBJ databases">
        <title>Genome sequencing of a beta-galactosidase producing bacteria Rhizobium sp. 59.</title>
        <authorList>
            <person name="Wang D."/>
            <person name="Kot W."/>
            <person name="Qin Y."/>
            <person name="Hansen L."/>
            <person name="Naqvi K."/>
            <person name="Rensing C."/>
        </authorList>
    </citation>
    <scope>NUCLEOTIDE SEQUENCE [LARGE SCALE GENOMIC DNA]</scope>
    <source>
        <strain evidence="2 3">59</strain>
    </source>
</reference>
<protein>
    <submittedName>
        <fullName evidence="2">Transcriptional regulator</fullName>
    </submittedName>
</protein>
<dbReference type="InterPro" id="IPR025979">
    <property type="entry name" value="ChrR-like_cupin_dom"/>
</dbReference>
<dbReference type="AlphaFoldDB" id="A0A657LY13"/>
<keyword evidence="3" id="KW-1185">Reference proteome</keyword>
<dbReference type="Gene3D" id="1.10.10.1320">
    <property type="entry name" value="Anti-sigma factor, zinc-finger domain"/>
    <property type="match status" value="1"/>
</dbReference>
<evidence type="ECO:0000259" key="1">
    <source>
        <dbReference type="Pfam" id="PF12973"/>
    </source>
</evidence>
<dbReference type="Pfam" id="PF12973">
    <property type="entry name" value="Cupin_7"/>
    <property type="match status" value="1"/>
</dbReference>
<sequence>MAGDDLNTVDALIAHYAAGILPEPARVLVAAHLEIQAVNRPKLLAFETLAGDLLEKIEPAPMASRESRLEEIFLSKVDTSQRAERPARPKNALLPPSLRDFVGFEAEDIPWKTKLPGFKEYIVGDFDGFEVSFFWIRPGRAVPAHTHKGCEFSLVLDGAFQDARGRYGPGDISVADDSVDHRPIAENDRPCIGFAVVDAPLKLTGSLRQMIGDLIG</sequence>
<dbReference type="Gene3D" id="2.60.120.10">
    <property type="entry name" value="Jelly Rolls"/>
    <property type="match status" value="1"/>
</dbReference>
<gene>
    <name evidence="2" type="ORF">AX760_11245</name>
</gene>
<dbReference type="InterPro" id="IPR011051">
    <property type="entry name" value="RmlC_Cupin_sf"/>
</dbReference>
<dbReference type="Proteomes" id="UP000182661">
    <property type="component" value="Unassembled WGS sequence"/>
</dbReference>
<evidence type="ECO:0000313" key="2">
    <source>
        <dbReference type="EMBL" id="OJF99959.1"/>
    </source>
</evidence>
<name>A0A657LY13_9HYPH</name>
<dbReference type="OrthoDB" id="2988517at2"/>
<proteinExistence type="predicted"/>
<comment type="caution">
    <text evidence="2">The sequence shown here is derived from an EMBL/GenBank/DDBJ whole genome shotgun (WGS) entry which is preliminary data.</text>
</comment>
<dbReference type="CDD" id="cd20301">
    <property type="entry name" value="cupin_ChrR"/>
    <property type="match status" value="1"/>
</dbReference>
<dbReference type="InterPro" id="IPR014710">
    <property type="entry name" value="RmlC-like_jellyroll"/>
</dbReference>